<evidence type="ECO:0000256" key="8">
    <source>
        <dbReference type="ARBA" id="ARBA00023136"/>
    </source>
</evidence>
<comment type="subcellular location">
    <subcellularLocation>
        <location evidence="1">Cell membrane</location>
        <topology evidence="1">Peripheral membrane protein</topology>
    </subcellularLocation>
</comment>
<evidence type="ECO:0000256" key="1">
    <source>
        <dbReference type="ARBA" id="ARBA00004202"/>
    </source>
</evidence>
<keyword evidence="5" id="KW-0547">Nucleotide-binding</keyword>
<evidence type="ECO:0000313" key="13">
    <source>
        <dbReference type="Proteomes" id="UP000011645"/>
    </source>
</evidence>
<keyword evidence="4" id="KW-0677">Repeat</keyword>
<keyword evidence="10" id="KW-0614">Plasmid</keyword>
<dbReference type="Pfam" id="PF00005">
    <property type="entry name" value="ABC_tran"/>
    <property type="match status" value="1"/>
</dbReference>
<name>D8JCN3_HALJB</name>
<dbReference type="EMBL" id="CP002064">
    <property type="protein sequence ID" value="ADJ17140.1"/>
    <property type="molecule type" value="Genomic_DNA"/>
</dbReference>
<dbReference type="InterPro" id="IPR003593">
    <property type="entry name" value="AAA+_ATPase"/>
</dbReference>
<keyword evidence="13" id="KW-1185">Reference proteome</keyword>
<dbReference type="KEGG" id="hje:HacjB3_19013"/>
<dbReference type="RefSeq" id="WP_008413644.1">
    <property type="nucleotide sequence ID" value="NZ_AXZD01000017.1"/>
</dbReference>
<evidence type="ECO:0000256" key="4">
    <source>
        <dbReference type="ARBA" id="ARBA00022737"/>
    </source>
</evidence>
<dbReference type="EMBL" id="AOHV01000002">
    <property type="protein sequence ID" value="ELY41705.1"/>
    <property type="molecule type" value="Genomic_DNA"/>
</dbReference>
<evidence type="ECO:0000256" key="5">
    <source>
        <dbReference type="ARBA" id="ARBA00022741"/>
    </source>
</evidence>
<dbReference type="Gene3D" id="3.40.50.300">
    <property type="entry name" value="P-loop containing nucleotide triphosphate hydrolases"/>
    <property type="match status" value="1"/>
</dbReference>
<keyword evidence="7" id="KW-1278">Translocase</keyword>
<dbReference type="PROSITE" id="PS50893">
    <property type="entry name" value="ABC_TRANSPORTER_2"/>
    <property type="match status" value="1"/>
</dbReference>
<dbReference type="PANTHER" id="PTHR43790:SF8">
    <property type="entry name" value="SUGAR ABC TRANSPORTER ATP-BINDING PROTEIN"/>
    <property type="match status" value="1"/>
</dbReference>
<dbReference type="eggNOG" id="arCOG00186">
    <property type="taxonomic scope" value="Archaea"/>
</dbReference>
<sequence>MESTVLELDGLSKAYGAIQALDDVSFAVRENEVLALMGDNGAGKSTLIKILSGVNDPTRGMFYVNGQEANFGSYEDAEAAGIATVYQDLAIAPNRTVKENVFLGKEPLVEGKLGEWLRIVDDDEMERQADKVLNELGMEIDPNADCGDLSGGQQQSVAIARAIESDPDIVIMDEPTSALSVEAADRILNLIERLKEQGRTVLLVDHNLEEVFEVADRAAVLASGRLVGVEDIDRLDQESMIQMMMGSELDGDASVAGTAAE</sequence>
<evidence type="ECO:0000256" key="6">
    <source>
        <dbReference type="ARBA" id="ARBA00022840"/>
    </source>
</evidence>
<geneLocation type="plasmid" evidence="10 12">
    <name>2</name>
</geneLocation>
<keyword evidence="2" id="KW-0813">Transport</keyword>
<protein>
    <submittedName>
        <fullName evidence="10">RbsA2</fullName>
    </submittedName>
</protein>
<dbReference type="PANTHER" id="PTHR43790">
    <property type="entry name" value="CARBOHYDRATE TRANSPORT ATP-BINDING PROTEIN MG119-RELATED"/>
    <property type="match status" value="1"/>
</dbReference>
<keyword evidence="8" id="KW-0472">Membrane</keyword>
<dbReference type="SUPFAM" id="SSF52540">
    <property type="entry name" value="P-loop containing nucleoside triphosphate hydrolases"/>
    <property type="match status" value="1"/>
</dbReference>
<reference evidence="11 13" key="2">
    <citation type="journal article" date="2014" name="PLoS Genet.">
        <title>Phylogenetically driven sequencing of extremely halophilic archaea reveals strategies for static and dynamic osmo-response.</title>
        <authorList>
            <person name="Becker E.A."/>
            <person name="Seitzer P.M."/>
            <person name="Tritt A."/>
            <person name="Larsen D."/>
            <person name="Krusor M."/>
            <person name="Yao A.I."/>
            <person name="Wu D."/>
            <person name="Madern D."/>
            <person name="Eisen J.A."/>
            <person name="Darling A.E."/>
            <person name="Facciotti M.T."/>
        </authorList>
    </citation>
    <scope>NUCLEOTIDE SEQUENCE [LARGE SCALE GENOMIC DNA]</scope>
    <source>
        <strain evidence="11">B3</strain>
        <strain evidence="13">DSM 18796 / CECT 7217 / JCM 14584 / KCTC 4019 / B3</strain>
    </source>
</reference>
<evidence type="ECO:0000256" key="2">
    <source>
        <dbReference type="ARBA" id="ARBA00022448"/>
    </source>
</evidence>
<dbReference type="Proteomes" id="UP000000390">
    <property type="component" value="Plasmid 2"/>
</dbReference>
<dbReference type="CDD" id="cd03216">
    <property type="entry name" value="ABC_Carb_Monos_I"/>
    <property type="match status" value="1"/>
</dbReference>
<dbReference type="InterPro" id="IPR003439">
    <property type="entry name" value="ABC_transporter-like_ATP-bd"/>
</dbReference>
<dbReference type="GO" id="GO:0005524">
    <property type="term" value="F:ATP binding"/>
    <property type="evidence" value="ECO:0007669"/>
    <property type="project" value="UniProtKB-KW"/>
</dbReference>
<evidence type="ECO:0000259" key="9">
    <source>
        <dbReference type="PROSITE" id="PS50893"/>
    </source>
</evidence>
<organism evidence="10 12">
    <name type="scientific">Halalkalicoccus jeotgali (strain DSM 18796 / CECT 7217 / JCM 14584 / KCTC 4019 / B3)</name>
    <dbReference type="NCBI Taxonomy" id="795797"/>
    <lineage>
        <taxon>Archaea</taxon>
        <taxon>Methanobacteriati</taxon>
        <taxon>Methanobacteriota</taxon>
        <taxon>Stenosarchaea group</taxon>
        <taxon>Halobacteria</taxon>
        <taxon>Halobacteriales</taxon>
        <taxon>Halococcaceae</taxon>
        <taxon>Halalkalicoccus</taxon>
    </lineage>
</organism>
<evidence type="ECO:0000256" key="7">
    <source>
        <dbReference type="ARBA" id="ARBA00022967"/>
    </source>
</evidence>
<feature type="domain" description="ABC transporter" evidence="9">
    <location>
        <begin position="6"/>
        <end position="248"/>
    </location>
</feature>
<dbReference type="Proteomes" id="UP000011645">
    <property type="component" value="Unassembled WGS sequence"/>
</dbReference>
<dbReference type="InterPro" id="IPR050107">
    <property type="entry name" value="ABC_carbohydrate_import_ATPase"/>
</dbReference>
<dbReference type="AlphaFoldDB" id="D8JCN3"/>
<evidence type="ECO:0000256" key="3">
    <source>
        <dbReference type="ARBA" id="ARBA00022475"/>
    </source>
</evidence>
<evidence type="ECO:0000313" key="10">
    <source>
        <dbReference type="EMBL" id="ADJ17140.1"/>
    </source>
</evidence>
<evidence type="ECO:0000313" key="12">
    <source>
        <dbReference type="Proteomes" id="UP000000390"/>
    </source>
</evidence>
<dbReference type="GO" id="GO:0016887">
    <property type="term" value="F:ATP hydrolysis activity"/>
    <property type="evidence" value="ECO:0007669"/>
    <property type="project" value="InterPro"/>
</dbReference>
<proteinExistence type="predicted"/>
<dbReference type="GO" id="GO:0005886">
    <property type="term" value="C:plasma membrane"/>
    <property type="evidence" value="ECO:0007669"/>
    <property type="project" value="UniProtKB-SubCell"/>
</dbReference>
<keyword evidence="6" id="KW-0067">ATP-binding</keyword>
<dbReference type="FunFam" id="3.40.50.300:FF:000127">
    <property type="entry name" value="Ribose import ATP-binding protein RbsA"/>
    <property type="match status" value="1"/>
</dbReference>
<dbReference type="PATRIC" id="fig|795797.18.peg.3676"/>
<reference evidence="10 12" key="1">
    <citation type="journal article" date="2010" name="J. Bacteriol.">
        <title>Complete genome sequence of Halalkalicoccus jeotgali B3(T), an extremely halophilic archaeon.</title>
        <authorList>
            <person name="Roh S.W."/>
            <person name="Nam Y.D."/>
            <person name="Nam S.H."/>
            <person name="Choi S.H."/>
            <person name="Park H.S."/>
            <person name="Bae J.W."/>
        </authorList>
    </citation>
    <scope>NUCLEOTIDE SEQUENCE [LARGE SCALE GENOMIC DNA]</scope>
    <source>
        <strain evidence="10">B3</strain>
        <strain evidence="12">DSM 18796 / CECT 7217 / JCM 14584 / KCTC 4019 / B3</strain>
        <plasmid evidence="12">2</plasmid>
    </source>
</reference>
<dbReference type="HOGENOM" id="CLU_000604_1_2_2"/>
<keyword evidence="3" id="KW-1003">Cell membrane</keyword>
<accession>D8JCN3</accession>
<dbReference type="SMART" id="SM00382">
    <property type="entry name" value="AAA"/>
    <property type="match status" value="1"/>
</dbReference>
<gene>
    <name evidence="10" type="ordered locus">HacjB3_19013</name>
    <name evidence="11" type="ORF">C497_00410</name>
</gene>
<evidence type="ECO:0000313" key="11">
    <source>
        <dbReference type="EMBL" id="ELY41705.1"/>
    </source>
</evidence>
<dbReference type="InterPro" id="IPR027417">
    <property type="entry name" value="P-loop_NTPase"/>
</dbReference>
<dbReference type="OrthoDB" id="44250at2157"/>